<feature type="transmembrane region" description="Helical" evidence="2">
    <location>
        <begin position="204"/>
        <end position="226"/>
    </location>
</feature>
<dbReference type="EMBL" id="JROO01000009">
    <property type="protein sequence ID" value="KIH99766.1"/>
    <property type="molecule type" value="Genomic_DNA"/>
</dbReference>
<feature type="region of interest" description="Disordered" evidence="1">
    <location>
        <begin position="1"/>
        <end position="51"/>
    </location>
</feature>
<feature type="compositionally biased region" description="Low complexity" evidence="1">
    <location>
        <begin position="138"/>
        <end position="152"/>
    </location>
</feature>
<feature type="compositionally biased region" description="Low complexity" evidence="1">
    <location>
        <begin position="18"/>
        <end position="35"/>
    </location>
</feature>
<dbReference type="Proteomes" id="UP000031675">
    <property type="component" value="Unassembled WGS sequence"/>
</dbReference>
<sequence>MAKTQAPRIRLPFQRTSADPAAGRGAAPDAAAGGPEPEPEGAGGDGGAQQASPVRGEPVFYVVVGSVLAAYTVVAFGMDWATAAGRVGPGLFPRIIGVLGVAACTVGALHSMRGRMRAARSEPEAAPAADHAGGGGEPAASTASGSEAGGAPDARRHPWTVVALCAILALFVTVLVPVGAVVTGALALTAALLLCDRSHPVRSVLLGTAFPVVLYAVFVLGLNAPLPSGILPLL</sequence>
<evidence type="ECO:0000313" key="5">
    <source>
        <dbReference type="Proteomes" id="UP000031675"/>
    </source>
</evidence>
<keyword evidence="5" id="KW-1185">Reference proteome</keyword>
<feature type="transmembrane region" description="Helical" evidence="2">
    <location>
        <begin position="59"/>
        <end position="78"/>
    </location>
</feature>
<dbReference type="OrthoDB" id="8455333at2"/>
<feature type="transmembrane region" description="Helical" evidence="2">
    <location>
        <begin position="90"/>
        <end position="110"/>
    </location>
</feature>
<feature type="region of interest" description="Disordered" evidence="1">
    <location>
        <begin position="117"/>
        <end position="152"/>
    </location>
</feature>
<gene>
    <name evidence="4" type="ORF">LP52_06085</name>
</gene>
<dbReference type="AlphaFoldDB" id="A0A0C2JEJ5"/>
<dbReference type="STRING" id="183763.LP52_06085"/>
<evidence type="ECO:0000256" key="2">
    <source>
        <dbReference type="SAM" id="Phobius"/>
    </source>
</evidence>
<accession>A0A0C2JEJ5</accession>
<dbReference type="InterPro" id="IPR009936">
    <property type="entry name" value="DUF1468"/>
</dbReference>
<evidence type="ECO:0000256" key="1">
    <source>
        <dbReference type="SAM" id="MobiDB-lite"/>
    </source>
</evidence>
<feature type="domain" description="DUF1468" evidence="3">
    <location>
        <begin position="64"/>
        <end position="227"/>
    </location>
</feature>
<keyword evidence="2" id="KW-0812">Transmembrane</keyword>
<proteinExistence type="predicted"/>
<name>A0A0C2JEJ5_9ACTN</name>
<dbReference type="RefSeq" id="WP_040271411.1">
    <property type="nucleotide sequence ID" value="NZ_JROO01000009.1"/>
</dbReference>
<feature type="transmembrane region" description="Helical" evidence="2">
    <location>
        <begin position="161"/>
        <end position="192"/>
    </location>
</feature>
<evidence type="ECO:0000259" key="3">
    <source>
        <dbReference type="Pfam" id="PF07331"/>
    </source>
</evidence>
<dbReference type="Pfam" id="PF07331">
    <property type="entry name" value="TctB"/>
    <property type="match status" value="1"/>
</dbReference>
<keyword evidence="2" id="KW-0472">Membrane</keyword>
<organism evidence="4 5">
    <name type="scientific">Streptomonospora alba</name>
    <dbReference type="NCBI Taxonomy" id="183763"/>
    <lineage>
        <taxon>Bacteria</taxon>
        <taxon>Bacillati</taxon>
        <taxon>Actinomycetota</taxon>
        <taxon>Actinomycetes</taxon>
        <taxon>Streptosporangiales</taxon>
        <taxon>Nocardiopsidaceae</taxon>
        <taxon>Streptomonospora</taxon>
    </lineage>
</organism>
<reference evidence="5" key="1">
    <citation type="journal article" date="2015" name="Chem. Biol.">
        <title>Structure, bioactivity, and resistance mechanism of streptomonomicin, an unusual lasso Peptide from an understudied halophilic actinomycete.</title>
        <authorList>
            <person name="Metelev M."/>
            <person name="Tietz J.I."/>
            <person name="Melby J.O."/>
            <person name="Blair P.M."/>
            <person name="Zhu L."/>
            <person name="Livnat I."/>
            <person name="Severinov K."/>
            <person name="Mitchell D.A."/>
        </authorList>
    </citation>
    <scope>NUCLEOTIDE SEQUENCE [LARGE SCALE GENOMIC DNA]</scope>
    <source>
        <strain evidence="5">YIM 90003</strain>
    </source>
</reference>
<keyword evidence="2" id="KW-1133">Transmembrane helix</keyword>
<protein>
    <recommendedName>
        <fullName evidence="3">DUF1468 domain-containing protein</fullName>
    </recommendedName>
</protein>
<evidence type="ECO:0000313" key="4">
    <source>
        <dbReference type="EMBL" id="KIH99766.1"/>
    </source>
</evidence>
<comment type="caution">
    <text evidence="4">The sequence shown here is derived from an EMBL/GenBank/DDBJ whole genome shotgun (WGS) entry which is preliminary data.</text>
</comment>